<dbReference type="Proteomes" id="UP000008793">
    <property type="component" value="Chromosome"/>
</dbReference>
<dbReference type="eggNOG" id="ENOG5033144">
    <property type="taxonomic scope" value="Bacteria"/>
</dbReference>
<dbReference type="AlphaFoldDB" id="D8MLM4"/>
<evidence type="ECO:0000313" key="1">
    <source>
        <dbReference type="EMBL" id="CAX62052.1"/>
    </source>
</evidence>
<gene>
    <name evidence="1" type="ordered locus">EbC_45210</name>
</gene>
<keyword evidence="2" id="KW-1185">Reference proteome</keyword>
<dbReference type="HOGENOM" id="CLU_151813_0_0_6"/>
<dbReference type="EMBL" id="FP236843">
    <property type="protein sequence ID" value="CAX62052.1"/>
    <property type="molecule type" value="Genomic_DNA"/>
</dbReference>
<reference evidence="1 2" key="1">
    <citation type="journal article" date="2010" name="BMC Genomics">
        <title>Genome comparison of the epiphytic bacteria Erwinia billingiae and E. tasmaniensis with the pear pathogen E. pyrifoliae.</title>
        <authorList>
            <person name="Kube M."/>
            <person name="Migdoll A.M."/>
            <person name="Gehring I."/>
            <person name="Heitmann K."/>
            <person name="Mayer Y."/>
            <person name="Kuhl H."/>
            <person name="Knaust F."/>
            <person name="Geider K."/>
            <person name="Reinhardt R."/>
        </authorList>
    </citation>
    <scope>NUCLEOTIDE SEQUENCE [LARGE SCALE GENOMIC DNA]</scope>
    <source>
        <strain evidence="1 2">Eb661</strain>
    </source>
</reference>
<sequence>MPLAILLAGGIFWFSHLTPFSESIIKKIPLSNLAVLYVTEGDAGATTAWSYRFYLYDAAKSEGDFAASIKKGTKPFLITSDKDTVINVDNGNLSLSVHGKVYSYHSNASYRLSSGVYSVPVYLQASPY</sequence>
<evidence type="ECO:0000313" key="2">
    <source>
        <dbReference type="Proteomes" id="UP000008793"/>
    </source>
</evidence>
<protein>
    <submittedName>
        <fullName evidence="1">Uncharacterized protein</fullName>
    </submittedName>
</protein>
<organism evidence="2">
    <name type="scientific">Erwinia billingiae (strain Eb661)</name>
    <dbReference type="NCBI Taxonomy" id="634500"/>
    <lineage>
        <taxon>Bacteria</taxon>
        <taxon>Pseudomonadati</taxon>
        <taxon>Pseudomonadota</taxon>
        <taxon>Gammaproteobacteria</taxon>
        <taxon>Enterobacterales</taxon>
        <taxon>Erwiniaceae</taxon>
        <taxon>Erwinia</taxon>
    </lineage>
</organism>
<proteinExistence type="predicted"/>
<name>D8MLM4_ERWBE</name>
<accession>D8MLM4</accession>
<dbReference type="KEGG" id="ebi:EbC_45210"/>